<reference evidence="3 4" key="1">
    <citation type="journal article" date="2012" name="PLoS ONE">
        <title>Sequence and analysis of the genome of the pathogenic yeast Candida orthopsilosis.</title>
        <authorList>
            <person name="Riccombeni A."/>
            <person name="Vidanes G."/>
            <person name="Proux-Wera E."/>
            <person name="Wolfe K.H."/>
            <person name="Butler G."/>
        </authorList>
    </citation>
    <scope>NUCLEOTIDE SEQUENCE [LARGE SCALE GENOMIC DNA]</scope>
    <source>
        <strain evidence="3 4">Co 90-125</strain>
    </source>
</reference>
<dbReference type="Pfam" id="PF19189">
    <property type="entry name" value="Mtf2"/>
    <property type="match status" value="1"/>
</dbReference>
<evidence type="ECO:0000313" key="3">
    <source>
        <dbReference type="EMBL" id="CCG20782.1"/>
    </source>
</evidence>
<protein>
    <recommendedName>
        <fullName evidence="2">Mtf2-like C-terminal domain-containing protein</fullName>
    </recommendedName>
</protein>
<dbReference type="AlphaFoldDB" id="H8WWF8"/>
<evidence type="ECO:0000256" key="1">
    <source>
        <dbReference type="SAM" id="MobiDB-lite"/>
    </source>
</evidence>
<accession>H8WWF8</accession>
<proteinExistence type="predicted"/>
<dbReference type="InterPro" id="IPR043837">
    <property type="entry name" value="Mtf2-like_C"/>
</dbReference>
<dbReference type="EMBL" id="HE681719">
    <property type="protein sequence ID" value="CCG20782.1"/>
    <property type="molecule type" value="Genomic_DNA"/>
</dbReference>
<dbReference type="GeneID" id="14537201"/>
<gene>
    <name evidence="3" type="ORF">CORT_0A03940</name>
</gene>
<dbReference type="HOGENOM" id="CLU_618199_0_0_1"/>
<feature type="domain" description="Mtf2-like C-terminal" evidence="2">
    <location>
        <begin position="202"/>
        <end position="423"/>
    </location>
</feature>
<dbReference type="RefSeq" id="XP_003866222.1">
    <property type="nucleotide sequence ID" value="XM_003866174.1"/>
</dbReference>
<feature type="region of interest" description="Disordered" evidence="1">
    <location>
        <begin position="35"/>
        <end position="93"/>
    </location>
</feature>
<feature type="compositionally biased region" description="Basic and acidic residues" evidence="1">
    <location>
        <begin position="65"/>
        <end position="83"/>
    </location>
</feature>
<sequence length="443" mass="50993">MRLLSRFVATRCLKQYTLTKTHLCQTRYQHSNSLEVRLPGSSDLDEVEKQKASDDYNAGDMPTSAKHDRDVIDKSTNDARDSKPNSSTANINHSVLSNINSSSKTLNQEGVLQSITHDDLFTTSNKVDFQRLSQFIKEAYEKRPHEKESEKKDEAVDIDSLLSNYKSDDQRGGFLNEAAPSFQNRITVQSLDLDLRQKLYEKCEAALIPTLAVIGRLQSSPEVYQLYNSILKRVATDLKSAKKDQSLNDRFYLRDVFLESNMSGWSELHEDVIERVRAKSSADPLNIDFNIITLPIITNHVFKKLGYQLFNGQLAISLFNKLKVDIHLYTLCCNQQTYNEILRTIWVYNGNIDLFEFEKVYTEMKFLGYSGNFVTYNILKTVIDEYNALSNGNSIFNEYGSKVLTRDDNARITFLTKEFHKLQTRLNNQLMKQDKNLSKDFQI</sequence>
<dbReference type="OrthoDB" id="4084661at2759"/>
<evidence type="ECO:0000259" key="2">
    <source>
        <dbReference type="Pfam" id="PF19189"/>
    </source>
</evidence>
<dbReference type="GO" id="GO:0005739">
    <property type="term" value="C:mitochondrion"/>
    <property type="evidence" value="ECO:0007669"/>
    <property type="project" value="InterPro"/>
</dbReference>
<name>H8WWF8_CANO9</name>
<dbReference type="eggNOG" id="ENOG502RXV4">
    <property type="taxonomic scope" value="Eukaryota"/>
</dbReference>
<organism evidence="3 4">
    <name type="scientific">Candida orthopsilosis (strain 90-125)</name>
    <name type="common">Yeast</name>
    <dbReference type="NCBI Taxonomy" id="1136231"/>
    <lineage>
        <taxon>Eukaryota</taxon>
        <taxon>Fungi</taxon>
        <taxon>Dikarya</taxon>
        <taxon>Ascomycota</taxon>
        <taxon>Saccharomycotina</taxon>
        <taxon>Pichiomycetes</taxon>
        <taxon>Debaryomycetaceae</taxon>
        <taxon>Candida/Lodderomyces clade</taxon>
        <taxon>Candida</taxon>
    </lineage>
</organism>
<evidence type="ECO:0000313" key="4">
    <source>
        <dbReference type="Proteomes" id="UP000005018"/>
    </source>
</evidence>
<feature type="compositionally biased region" description="Polar residues" evidence="1">
    <location>
        <begin position="84"/>
        <end position="93"/>
    </location>
</feature>
<keyword evidence="4" id="KW-1185">Reference proteome</keyword>
<dbReference type="Proteomes" id="UP000005018">
    <property type="component" value="Chromosome 1"/>
</dbReference>
<dbReference type="KEGG" id="cot:CORT_0A03940"/>